<protein>
    <recommendedName>
        <fullName evidence="4">Peptidase A2 domain-containing protein</fullName>
    </recommendedName>
</protein>
<dbReference type="EMBL" id="ANIX01002808">
    <property type="protein sequence ID" value="ETP10068.1"/>
    <property type="molecule type" value="Genomic_DNA"/>
</dbReference>
<evidence type="ECO:0008006" key="4">
    <source>
        <dbReference type="Google" id="ProtNLM"/>
    </source>
</evidence>
<proteinExistence type="predicted"/>
<accession>W2WIW8</accession>
<evidence type="ECO:0000313" key="3">
    <source>
        <dbReference type="Proteomes" id="UP000018958"/>
    </source>
</evidence>
<evidence type="ECO:0000256" key="1">
    <source>
        <dbReference type="SAM" id="MobiDB-lite"/>
    </source>
</evidence>
<reference evidence="2 3" key="1">
    <citation type="submission" date="2013-11" db="EMBL/GenBank/DDBJ databases">
        <title>The Genome Sequence of Phytophthora parasitica CJ01A1.</title>
        <authorList>
            <consortium name="The Broad Institute Genomics Platform"/>
            <person name="Russ C."/>
            <person name="Tyler B."/>
            <person name="Panabieres F."/>
            <person name="Shan W."/>
            <person name="Tripathy S."/>
            <person name="Grunwald N."/>
            <person name="Machado M."/>
            <person name="Johnson C.S."/>
            <person name="Walker B."/>
            <person name="Young S.K."/>
            <person name="Zeng Q."/>
            <person name="Gargeya S."/>
            <person name="Fitzgerald M."/>
            <person name="Haas B."/>
            <person name="Abouelleil A."/>
            <person name="Allen A.W."/>
            <person name="Alvarado L."/>
            <person name="Arachchi H.M."/>
            <person name="Berlin A.M."/>
            <person name="Chapman S.B."/>
            <person name="Gainer-Dewar J."/>
            <person name="Goldberg J."/>
            <person name="Griggs A."/>
            <person name="Gujja S."/>
            <person name="Hansen M."/>
            <person name="Howarth C."/>
            <person name="Imamovic A."/>
            <person name="Ireland A."/>
            <person name="Larimer J."/>
            <person name="McCowan C."/>
            <person name="Murphy C."/>
            <person name="Pearson M."/>
            <person name="Poon T.W."/>
            <person name="Priest M."/>
            <person name="Roberts A."/>
            <person name="Saif S."/>
            <person name="Shea T."/>
            <person name="Sisk P."/>
            <person name="Sykes S."/>
            <person name="Wortman J."/>
            <person name="Nusbaum C."/>
            <person name="Birren B."/>
        </authorList>
    </citation>
    <scope>NUCLEOTIDE SEQUENCE [LARGE SCALE GENOMIC DNA]</scope>
    <source>
        <strain evidence="2 3">CJ01A1</strain>
    </source>
</reference>
<feature type="region of interest" description="Disordered" evidence="1">
    <location>
        <begin position="1"/>
        <end position="62"/>
    </location>
</feature>
<comment type="caution">
    <text evidence="2">The sequence shown here is derived from an EMBL/GenBank/DDBJ whole genome shotgun (WGS) entry which is preliminary data.</text>
</comment>
<dbReference type="AlphaFoldDB" id="W2WIW8"/>
<dbReference type="OrthoDB" id="128750at2759"/>
<sequence>NGGNNAGRRGNGNRRNNRQQPRGGNRGRGGRGNGNNPGNNSGNNSHSSGNKNSGGNKYCTFHRTTTHNTADCRELRHDNNQQEENHQADPRSASQRPPTRTEQRRSGVGSSSDDEYLFVGINDTHVDEQPPMRVMIKLESGKDRFQALLDSGCSRSIISTAFMQKLHAAGSALESTAVGFKLFQGSASSEGAMKVRFRIPQLKRDTVIIHKFE</sequence>
<dbReference type="Gene3D" id="2.40.70.10">
    <property type="entry name" value="Acid Proteases"/>
    <property type="match status" value="1"/>
</dbReference>
<gene>
    <name evidence="2" type="ORF">F441_14211</name>
</gene>
<dbReference type="Proteomes" id="UP000018958">
    <property type="component" value="Unassembled WGS sequence"/>
</dbReference>
<evidence type="ECO:0000313" key="2">
    <source>
        <dbReference type="EMBL" id="ETP10068.1"/>
    </source>
</evidence>
<feature type="non-terminal residue" evidence="2">
    <location>
        <position position="213"/>
    </location>
</feature>
<feature type="non-terminal residue" evidence="2">
    <location>
        <position position="1"/>
    </location>
</feature>
<feature type="region of interest" description="Disordered" evidence="1">
    <location>
        <begin position="80"/>
        <end position="115"/>
    </location>
</feature>
<feature type="compositionally biased region" description="Low complexity" evidence="1">
    <location>
        <begin position="36"/>
        <end position="56"/>
    </location>
</feature>
<organism evidence="2 3">
    <name type="scientific">Phytophthora nicotianae CJ01A1</name>
    <dbReference type="NCBI Taxonomy" id="1317063"/>
    <lineage>
        <taxon>Eukaryota</taxon>
        <taxon>Sar</taxon>
        <taxon>Stramenopiles</taxon>
        <taxon>Oomycota</taxon>
        <taxon>Peronosporomycetes</taxon>
        <taxon>Peronosporales</taxon>
        <taxon>Peronosporaceae</taxon>
        <taxon>Phytophthora</taxon>
    </lineage>
</organism>
<dbReference type="InterPro" id="IPR021109">
    <property type="entry name" value="Peptidase_aspartic_dom_sf"/>
</dbReference>
<name>W2WIW8_PHYNI</name>
<feature type="compositionally biased region" description="Basic and acidic residues" evidence="1">
    <location>
        <begin position="80"/>
        <end position="89"/>
    </location>
</feature>
<feature type="compositionally biased region" description="Gly residues" evidence="1">
    <location>
        <begin position="24"/>
        <end position="35"/>
    </location>
</feature>